<dbReference type="AlphaFoldDB" id="A0A3G2S661"/>
<evidence type="ECO:0000256" key="9">
    <source>
        <dbReference type="ARBA" id="ARBA00022829"/>
    </source>
</evidence>
<protein>
    <recommendedName>
        <fullName evidence="5">DASH complex subunit DAM1</fullName>
    </recommendedName>
    <alternativeName>
        <fullName evidence="14">Outer kinetochore protein DAM1</fullName>
    </alternativeName>
</protein>
<evidence type="ECO:0000256" key="6">
    <source>
        <dbReference type="ARBA" id="ARBA00022454"/>
    </source>
</evidence>
<feature type="region of interest" description="Disordered" evidence="15">
    <location>
        <begin position="1"/>
        <end position="23"/>
    </location>
</feature>
<accession>A0A3G2S661</accession>
<keyword evidence="13" id="KW-0137">Centromere</keyword>
<evidence type="ECO:0000256" key="3">
    <source>
        <dbReference type="ARBA" id="ARBA00004629"/>
    </source>
</evidence>
<evidence type="ECO:0000256" key="11">
    <source>
        <dbReference type="ARBA" id="ARBA00023212"/>
    </source>
</evidence>
<dbReference type="OrthoDB" id="5586015at2759"/>
<dbReference type="GO" id="GO:1990758">
    <property type="term" value="P:mitotic sister chromatid biorientation"/>
    <property type="evidence" value="ECO:0007669"/>
    <property type="project" value="TreeGrafter"/>
</dbReference>
<evidence type="ECO:0000256" key="4">
    <source>
        <dbReference type="ARBA" id="ARBA00010073"/>
    </source>
</evidence>
<sequence>MSTPRRTMTPIRGASGSLRPRSADTPLTFLQDEALPILAEETTALQDNLAQIAEIQQALSTFNENFAAFLYGIKMNAFCVEWPEAPTEASLRALSRSAPPPIEADQTYMTDAPTPSRPAPPSPSPPPPPPPASRPAQRPASHATARRIPPAVQKKRAAFADRIVDTMPLEYRQGDPKLRALLHHIIYALLQSNDKGVRVADIAAKTPAWPAGKINKALIALLAANHVVRVSDQGVVYRWNTQRHPVRP</sequence>
<gene>
    <name evidence="16" type="primary">dam1</name>
    <name evidence="16" type="ORF">DNF11_2615</name>
</gene>
<dbReference type="GO" id="GO:0044732">
    <property type="term" value="C:mitotic spindle pole body"/>
    <property type="evidence" value="ECO:0007669"/>
    <property type="project" value="TreeGrafter"/>
</dbReference>
<keyword evidence="9" id="KW-0159">Chromosome partition</keyword>
<dbReference type="GO" id="GO:0042729">
    <property type="term" value="C:DASH complex"/>
    <property type="evidence" value="ECO:0007669"/>
    <property type="project" value="InterPro"/>
</dbReference>
<comment type="similarity">
    <text evidence="4">Belongs to the DASH complex DAM1 family.</text>
</comment>
<evidence type="ECO:0000313" key="16">
    <source>
        <dbReference type="EMBL" id="AYO43565.1"/>
    </source>
</evidence>
<keyword evidence="17" id="KW-1185">Reference proteome</keyword>
<keyword evidence="11" id="KW-0206">Cytoskeleton</keyword>
<evidence type="ECO:0000313" key="17">
    <source>
        <dbReference type="Proteomes" id="UP000269793"/>
    </source>
</evidence>
<dbReference type="STRING" id="425264.A0A3G2S661"/>
<evidence type="ECO:0000256" key="14">
    <source>
        <dbReference type="ARBA" id="ARBA00030453"/>
    </source>
</evidence>
<evidence type="ECO:0000256" key="12">
    <source>
        <dbReference type="ARBA" id="ARBA00023242"/>
    </source>
</evidence>
<keyword evidence="7" id="KW-0963">Cytoplasm</keyword>
<dbReference type="GO" id="GO:1990537">
    <property type="term" value="C:mitotic spindle polar microtubule"/>
    <property type="evidence" value="ECO:0007669"/>
    <property type="project" value="TreeGrafter"/>
</dbReference>
<dbReference type="PANTHER" id="PTHR28113:SF1">
    <property type="entry name" value="DASH COMPLEX SUBUNIT DAM1"/>
    <property type="match status" value="1"/>
</dbReference>
<name>A0A3G2S661_MALR7</name>
<evidence type="ECO:0000256" key="1">
    <source>
        <dbReference type="ARBA" id="ARBA00004123"/>
    </source>
</evidence>
<dbReference type="PANTHER" id="PTHR28113">
    <property type="entry name" value="DASH COMPLEX SUBUNIT DAM1"/>
    <property type="match status" value="1"/>
</dbReference>
<evidence type="ECO:0000256" key="5">
    <source>
        <dbReference type="ARBA" id="ARBA00020497"/>
    </source>
</evidence>
<dbReference type="Proteomes" id="UP000269793">
    <property type="component" value="Chromosome IV"/>
</dbReference>
<keyword evidence="6" id="KW-0158">Chromosome</keyword>
<evidence type="ECO:0000256" key="7">
    <source>
        <dbReference type="ARBA" id="ARBA00022490"/>
    </source>
</evidence>
<evidence type="ECO:0000256" key="2">
    <source>
        <dbReference type="ARBA" id="ARBA00004186"/>
    </source>
</evidence>
<keyword evidence="10" id="KW-0995">Kinetochore</keyword>
<evidence type="ECO:0000256" key="13">
    <source>
        <dbReference type="ARBA" id="ARBA00023328"/>
    </source>
</evidence>
<feature type="region of interest" description="Disordered" evidence="15">
    <location>
        <begin position="99"/>
        <end position="153"/>
    </location>
</feature>
<evidence type="ECO:0000256" key="15">
    <source>
        <dbReference type="SAM" id="MobiDB-lite"/>
    </source>
</evidence>
<dbReference type="VEuPathDB" id="FungiDB:DNF11_2615"/>
<keyword evidence="12" id="KW-0539">Nucleus</keyword>
<reference evidence="16 17" key="1">
    <citation type="submission" date="2018-10" db="EMBL/GenBank/DDBJ databases">
        <title>Complete genome sequence of Malassezia restricta CBS 7877.</title>
        <authorList>
            <person name="Morand S.C."/>
            <person name="Bertignac M."/>
            <person name="Iltis A."/>
            <person name="Kolder I."/>
            <person name="Pirovano W."/>
            <person name="Jourdain R."/>
            <person name="Clavaud C."/>
        </authorList>
    </citation>
    <scope>NUCLEOTIDE SEQUENCE [LARGE SCALE GENOMIC DNA]</scope>
    <source>
        <strain evidence="16 17">CBS 7877</strain>
    </source>
</reference>
<dbReference type="Pfam" id="PF08653">
    <property type="entry name" value="DASH_Dam1"/>
    <property type="match status" value="1"/>
</dbReference>
<dbReference type="EMBL" id="CP033151">
    <property type="protein sequence ID" value="AYO43565.1"/>
    <property type="molecule type" value="Genomic_DNA"/>
</dbReference>
<dbReference type="InterPro" id="IPR013962">
    <property type="entry name" value="DASH_Dam1"/>
</dbReference>
<keyword evidence="8" id="KW-0493">Microtubule</keyword>
<organism evidence="16 17">
    <name type="scientific">Malassezia restricta (strain ATCC 96810 / NBRC 103918 / CBS 7877)</name>
    <name type="common">Seborrheic dermatitis infection agent</name>
    <dbReference type="NCBI Taxonomy" id="425264"/>
    <lineage>
        <taxon>Eukaryota</taxon>
        <taxon>Fungi</taxon>
        <taxon>Dikarya</taxon>
        <taxon>Basidiomycota</taxon>
        <taxon>Ustilaginomycotina</taxon>
        <taxon>Malasseziomycetes</taxon>
        <taxon>Malasseziales</taxon>
        <taxon>Malasseziaceae</taxon>
        <taxon>Malassezia</taxon>
    </lineage>
</organism>
<proteinExistence type="inferred from homology"/>
<evidence type="ECO:0000256" key="8">
    <source>
        <dbReference type="ARBA" id="ARBA00022701"/>
    </source>
</evidence>
<feature type="compositionally biased region" description="Pro residues" evidence="15">
    <location>
        <begin position="115"/>
        <end position="133"/>
    </location>
</feature>
<comment type="subcellular location">
    <subcellularLocation>
        <location evidence="3">Chromosome</location>
        <location evidence="3">Centromere</location>
        <location evidence="3">Kinetochore</location>
    </subcellularLocation>
    <subcellularLocation>
        <location evidence="2">Cytoplasm</location>
        <location evidence="2">Cytoskeleton</location>
        <location evidence="2">Spindle</location>
    </subcellularLocation>
    <subcellularLocation>
        <location evidence="1">Nucleus</location>
    </subcellularLocation>
</comment>
<evidence type="ECO:0000256" key="10">
    <source>
        <dbReference type="ARBA" id="ARBA00022838"/>
    </source>
</evidence>